<keyword evidence="1" id="KW-0472">Membrane</keyword>
<evidence type="ECO:0000256" key="1">
    <source>
        <dbReference type="SAM" id="Phobius"/>
    </source>
</evidence>
<evidence type="ECO:0000313" key="5">
    <source>
        <dbReference type="Proteomes" id="UP000175691"/>
    </source>
</evidence>
<keyword evidence="5" id="KW-1185">Reference proteome</keyword>
<reference evidence="4 5" key="1">
    <citation type="submission" date="2016-08" db="EMBL/GenBank/DDBJ databases">
        <authorList>
            <person name="Seilhamer J.J."/>
        </authorList>
    </citation>
    <scope>NUCLEOTIDE SEQUENCE [LARGE SCALE GENOMIC DNA]</scope>
    <source>
        <strain evidence="4 5">KCTC 42603</strain>
    </source>
</reference>
<evidence type="ECO:0000259" key="2">
    <source>
        <dbReference type="Pfam" id="PF07290"/>
    </source>
</evidence>
<dbReference type="Proteomes" id="UP000175691">
    <property type="component" value="Unassembled WGS sequence"/>
</dbReference>
<sequence>MSTFFFHDANFLFSAAVGIVILFFIIECLGMLLGTSLLGLFDDLPDIDGSTDTVTGLSSITSWLSLDRLPVMIWFILLLTLFGLTGYLLNLTYSSFFSGRYLSALVGVPIAMFIALPLTGRFGGALARLLPKNESSAMDTDSFVGTVAEITIGVARTGSPAEAKFPDRYGQVHYVLVEPFETEDTFTRGEKIILVKKNPQSWLATRYR</sequence>
<evidence type="ECO:0000313" key="4">
    <source>
        <dbReference type="EMBL" id="OFC70953.1"/>
    </source>
</evidence>
<dbReference type="RefSeq" id="WP_070125346.1">
    <property type="nucleotide sequence ID" value="NZ_MDHN01000021.1"/>
</dbReference>
<accession>A0A1E7ZBQ6</accession>
<feature type="transmembrane region" description="Helical" evidence="1">
    <location>
        <begin position="101"/>
        <end position="120"/>
    </location>
</feature>
<keyword evidence="1" id="KW-1133">Transmembrane helix</keyword>
<dbReference type="Pfam" id="PF21001">
    <property type="entry name" value="YqiJ_N"/>
    <property type="match status" value="1"/>
</dbReference>
<dbReference type="Pfam" id="PF07290">
    <property type="entry name" value="YqiJ_OB"/>
    <property type="match status" value="1"/>
</dbReference>
<dbReference type="AlphaFoldDB" id="A0A1E7ZBQ6"/>
<feature type="domain" description="Inner membrane protein YqiJ N-terminal" evidence="3">
    <location>
        <begin position="10"/>
        <end position="119"/>
    </location>
</feature>
<keyword evidence="1" id="KW-0812">Transmembrane</keyword>
<feature type="transmembrane region" description="Helical" evidence="1">
    <location>
        <begin position="12"/>
        <end position="33"/>
    </location>
</feature>
<dbReference type="STRING" id="1656094.BFC18_10980"/>
<name>A0A1E7ZBQ6_9ALTE</name>
<evidence type="ECO:0000259" key="3">
    <source>
        <dbReference type="Pfam" id="PF21001"/>
    </source>
</evidence>
<comment type="caution">
    <text evidence="4">The sequence shown here is derived from an EMBL/GenBank/DDBJ whole genome shotgun (WGS) entry which is preliminary data.</text>
</comment>
<evidence type="ECO:0008006" key="6">
    <source>
        <dbReference type="Google" id="ProtNLM"/>
    </source>
</evidence>
<protein>
    <recommendedName>
        <fullName evidence="6">DUF1449 domain-containing protein</fullName>
    </recommendedName>
</protein>
<feature type="domain" description="Inner membrane protein YqiJ OB-fold" evidence="2">
    <location>
        <begin position="142"/>
        <end position="203"/>
    </location>
</feature>
<proteinExistence type="predicted"/>
<dbReference type="OrthoDB" id="7207054at2"/>
<organism evidence="4 5">
    <name type="scientific">Alteromonas confluentis</name>
    <dbReference type="NCBI Taxonomy" id="1656094"/>
    <lineage>
        <taxon>Bacteria</taxon>
        <taxon>Pseudomonadati</taxon>
        <taxon>Pseudomonadota</taxon>
        <taxon>Gammaproteobacteria</taxon>
        <taxon>Alteromonadales</taxon>
        <taxon>Alteromonadaceae</taxon>
        <taxon>Alteromonas/Salinimonas group</taxon>
        <taxon>Alteromonas</taxon>
    </lineage>
</organism>
<dbReference type="InterPro" id="IPR010840">
    <property type="entry name" value="YqiJ_OB"/>
</dbReference>
<feature type="transmembrane region" description="Helical" evidence="1">
    <location>
        <begin position="71"/>
        <end position="89"/>
    </location>
</feature>
<dbReference type="EMBL" id="MDHN01000021">
    <property type="protein sequence ID" value="OFC70953.1"/>
    <property type="molecule type" value="Genomic_DNA"/>
</dbReference>
<gene>
    <name evidence="4" type="ORF">BFC18_10980</name>
</gene>
<dbReference type="InterPro" id="IPR048376">
    <property type="entry name" value="YqiJ_N"/>
</dbReference>